<dbReference type="PROSITE" id="PS00973">
    <property type="entry name" value="USP_2"/>
    <property type="match status" value="1"/>
</dbReference>
<sequence length="1033" mass="114635">QRTFYELQTSTHAVCTEKLTRSFGWATWDSFMQHDAQELCRVLLDNIENKMKGTAVEDIIPNLFSGRMVSYIKCTQVNYESKREENFYDIQLKVNGNKDIHAAFREYIQVEMLANDNKYDAGKYGLQEAEKGVKFIKFPPVLYLQLMRFQYDFHSNTNVKINDRFEFPYDLELKDYVLDPAEAQYTDYFLHAVLVHSGDHHGGHYVVYINPLGDNEWYQFDDDVVSRCSARDAIEMNYGNSEDPDIRAFTNAYMLVYIAKNAKEEVLRPVTEKDIPPSLCSRFLEEHSVDEQKQKFKDSAHEFLTVNVLLEEDFNGYEGPELFRLDLLPVRSVRVRKDVDGKRLVQEVAKALEWDPATTRLWQVSHRDKGSHLIEFSLAKLSEPCLSSTLIFWAQQVPANLTGAAPSLTASSSPTSRLFFFKYFDPISCTLSFCGSLELNSTVPPAYLPRVLRERAGLPPETPLIFFREYVNRAIRPIEPASLLAHLTRTVIDGEVIFFQVHPESPLLCSSCLVAEETGKDAASLIASPQSPPTASAAVDHDASFIPGPLASSLLRKMSIKPTPPAGTNSALPTFLDYYASRITQVEVLLVDKLRKSDPGILLRLSPSLDYQGFANLVANYLSAQPDRLQFFTPQPISALNQAQQGLLGPIGNDALGGNTLSGVNLMGSGGSPVNSEGPGGNGSYSPTGASDLISVQSIAAKASGFSGASPQFISALASVAHQGLTREPPGPPIPSTVSGTLRDFLQLPAPAYPVPSQAPATNFALANAGQDRPPQLIARYAGVSTTTASPFGNLSFPAPRRVYYAHIALPIDQLEALKQVQVAFIGPRLCDRLDLSLSVPGSGTVADLLAEARPHVTLVGTGKLRLLEVRNNRIIKVYQNDFPLEKIEAQLNRFTLDSNDNLKSGLRIEELPLDEVTPQPGEVIIYAAHFNKDLSDTFGVPFTVRIRNQEPYSAVKERIRKRLEVPDKEFDAWNFVLVTKSQSISIPSAQDILVDTGIFATSTTSQPWLGVEHKPYKRPRYAPSEKPIKIHN</sequence>
<dbReference type="SUPFAM" id="SSF54001">
    <property type="entry name" value="Cysteine proteinases"/>
    <property type="match status" value="1"/>
</dbReference>
<keyword evidence="4" id="KW-0645">Protease</keyword>
<evidence type="ECO:0000313" key="9">
    <source>
        <dbReference type="EMBL" id="JAP42597.1"/>
    </source>
</evidence>
<dbReference type="Pfam" id="PF12436">
    <property type="entry name" value="USP7_ICP0_bdg"/>
    <property type="match status" value="1"/>
</dbReference>
<organism evidence="9">
    <name type="scientific">Schistocephalus solidus</name>
    <name type="common">Tapeworm</name>
    <dbReference type="NCBI Taxonomy" id="70667"/>
    <lineage>
        <taxon>Eukaryota</taxon>
        <taxon>Metazoa</taxon>
        <taxon>Spiralia</taxon>
        <taxon>Lophotrochozoa</taxon>
        <taxon>Platyhelminthes</taxon>
        <taxon>Cestoda</taxon>
        <taxon>Eucestoda</taxon>
        <taxon>Diphyllobothriidea</taxon>
        <taxon>Diphyllobothriidae</taxon>
        <taxon>Schistocephalus</taxon>
    </lineage>
</organism>
<proteinExistence type="inferred from homology"/>
<dbReference type="InterPro" id="IPR001394">
    <property type="entry name" value="Peptidase_C19_UCH"/>
</dbReference>
<dbReference type="InterPro" id="IPR029346">
    <property type="entry name" value="USP_C"/>
</dbReference>
<keyword evidence="7" id="KW-0788">Thiol protease</keyword>
<feature type="non-terminal residue" evidence="9">
    <location>
        <position position="1"/>
    </location>
</feature>
<dbReference type="GO" id="GO:0006508">
    <property type="term" value="P:proteolysis"/>
    <property type="evidence" value="ECO:0007669"/>
    <property type="project" value="UniProtKB-KW"/>
</dbReference>
<dbReference type="PANTHER" id="PTHR24006">
    <property type="entry name" value="UBIQUITIN CARBOXYL-TERMINAL HYDROLASE"/>
    <property type="match status" value="1"/>
</dbReference>
<dbReference type="InterPro" id="IPR024729">
    <property type="entry name" value="USP7_ICP0-binding_dom"/>
</dbReference>
<dbReference type="Pfam" id="PF00443">
    <property type="entry name" value="UCH"/>
    <property type="match status" value="1"/>
</dbReference>
<comment type="similarity">
    <text evidence="2">Belongs to the peptidase C19 family.</text>
</comment>
<evidence type="ECO:0000259" key="8">
    <source>
        <dbReference type="PROSITE" id="PS50235"/>
    </source>
</evidence>
<comment type="catalytic activity">
    <reaction evidence="1">
        <text>Thiol-dependent hydrolysis of ester, thioester, amide, peptide and isopeptide bonds formed by the C-terminal Gly of ubiquitin (a 76-residue protein attached to proteins as an intracellular targeting signal).</text>
        <dbReference type="EC" id="3.4.19.12"/>
    </reaction>
</comment>
<gene>
    <name evidence="9" type="ORF">TR137267</name>
</gene>
<dbReference type="Gene3D" id="3.10.20.90">
    <property type="entry name" value="Phosphatidylinositol 3-kinase Catalytic Subunit, Chain A, domain 1"/>
    <property type="match status" value="2"/>
</dbReference>
<dbReference type="EC" id="3.4.19.12" evidence="3"/>
<dbReference type="Gene3D" id="3.90.70.10">
    <property type="entry name" value="Cysteine proteinases"/>
    <property type="match status" value="1"/>
</dbReference>
<evidence type="ECO:0000256" key="3">
    <source>
        <dbReference type="ARBA" id="ARBA00012759"/>
    </source>
</evidence>
<dbReference type="PROSITE" id="PS50235">
    <property type="entry name" value="USP_3"/>
    <property type="match status" value="1"/>
</dbReference>
<name>A0A0X3NYF2_SCHSO</name>
<dbReference type="GO" id="GO:0031647">
    <property type="term" value="P:regulation of protein stability"/>
    <property type="evidence" value="ECO:0007669"/>
    <property type="project" value="TreeGrafter"/>
</dbReference>
<dbReference type="GO" id="GO:0004843">
    <property type="term" value="F:cysteine-type deubiquitinase activity"/>
    <property type="evidence" value="ECO:0007669"/>
    <property type="project" value="UniProtKB-EC"/>
</dbReference>
<reference evidence="9" key="1">
    <citation type="submission" date="2016-01" db="EMBL/GenBank/DDBJ databases">
        <title>Reference transcriptome for the parasite Schistocephalus solidus: insights into the molecular evolution of parasitism.</title>
        <authorList>
            <person name="Hebert F.O."/>
            <person name="Grambauer S."/>
            <person name="Barber I."/>
            <person name="Landry C.R."/>
            <person name="Aubin-Horth N."/>
        </authorList>
    </citation>
    <scope>NUCLEOTIDE SEQUENCE</scope>
</reference>
<protein>
    <recommendedName>
        <fullName evidence="3">ubiquitinyl hydrolase 1</fullName>
        <ecNumber evidence="3">3.4.19.12</ecNumber>
    </recommendedName>
</protein>
<dbReference type="GO" id="GO:0016579">
    <property type="term" value="P:protein deubiquitination"/>
    <property type="evidence" value="ECO:0007669"/>
    <property type="project" value="InterPro"/>
</dbReference>
<keyword evidence="6" id="KW-0378">Hydrolase</keyword>
<dbReference type="Pfam" id="PF14533">
    <property type="entry name" value="USP7_C2"/>
    <property type="match status" value="1"/>
</dbReference>
<dbReference type="GO" id="GO:0005829">
    <property type="term" value="C:cytosol"/>
    <property type="evidence" value="ECO:0007669"/>
    <property type="project" value="TreeGrafter"/>
</dbReference>
<dbReference type="PANTHER" id="PTHR24006:SF644">
    <property type="entry name" value="UBIQUITIN CARBOXYL-TERMINAL HYDROLASE 7"/>
    <property type="match status" value="1"/>
</dbReference>
<evidence type="ECO:0000256" key="4">
    <source>
        <dbReference type="ARBA" id="ARBA00022670"/>
    </source>
</evidence>
<accession>A0A0X3NYF2</accession>
<evidence type="ECO:0000256" key="2">
    <source>
        <dbReference type="ARBA" id="ARBA00009085"/>
    </source>
</evidence>
<dbReference type="InterPro" id="IPR038765">
    <property type="entry name" value="Papain-like_cys_pep_sf"/>
</dbReference>
<dbReference type="EMBL" id="GEEE01020628">
    <property type="protein sequence ID" value="JAP42597.1"/>
    <property type="molecule type" value="Transcribed_RNA"/>
</dbReference>
<keyword evidence="5" id="KW-0833">Ubl conjugation pathway</keyword>
<dbReference type="GO" id="GO:0005634">
    <property type="term" value="C:nucleus"/>
    <property type="evidence" value="ECO:0007669"/>
    <property type="project" value="TreeGrafter"/>
</dbReference>
<evidence type="ECO:0000256" key="1">
    <source>
        <dbReference type="ARBA" id="ARBA00000707"/>
    </source>
</evidence>
<evidence type="ECO:0000256" key="6">
    <source>
        <dbReference type="ARBA" id="ARBA00022801"/>
    </source>
</evidence>
<feature type="domain" description="USP" evidence="8">
    <location>
        <begin position="1"/>
        <end position="260"/>
    </location>
</feature>
<dbReference type="InterPro" id="IPR050164">
    <property type="entry name" value="Peptidase_C19"/>
</dbReference>
<dbReference type="AlphaFoldDB" id="A0A0X3NYF2"/>
<dbReference type="InterPro" id="IPR018200">
    <property type="entry name" value="USP_CS"/>
</dbReference>
<evidence type="ECO:0000256" key="7">
    <source>
        <dbReference type="ARBA" id="ARBA00022807"/>
    </source>
</evidence>
<evidence type="ECO:0000256" key="5">
    <source>
        <dbReference type="ARBA" id="ARBA00022786"/>
    </source>
</evidence>
<dbReference type="InterPro" id="IPR028889">
    <property type="entry name" value="USP"/>
</dbReference>